<dbReference type="InterPro" id="IPR027417">
    <property type="entry name" value="P-loop_NTPase"/>
</dbReference>
<name>A0A2R8FAZ4_9CHLA</name>
<dbReference type="GO" id="GO:0006261">
    <property type="term" value="P:DNA-templated DNA replication"/>
    <property type="evidence" value="ECO:0007669"/>
    <property type="project" value="TreeGrafter"/>
</dbReference>
<dbReference type="InterPro" id="IPR050238">
    <property type="entry name" value="DNA_Rep/Repair_Clamp_Loader"/>
</dbReference>
<keyword evidence="2" id="KW-1185">Reference proteome</keyword>
<evidence type="ECO:0000313" key="1">
    <source>
        <dbReference type="EMBL" id="SPN73417.1"/>
    </source>
</evidence>
<dbReference type="OrthoDB" id="9810148at2"/>
<dbReference type="NCBIfam" id="NF004577">
    <property type="entry name" value="PRK05917.1"/>
    <property type="match status" value="1"/>
</dbReference>
<dbReference type="AlphaFoldDB" id="A0A2R8FAZ4"/>
<dbReference type="Pfam" id="PF13177">
    <property type="entry name" value="DNA_pol3_delta2"/>
    <property type="match status" value="1"/>
</dbReference>
<sequence length="298" mass="34284">MQIKEENQGWEALLRKIYNQEIPSAVLLHGSMLPKLEDKAFELASEILVRTSPDSQYKVSQKVHPDIYQFFPTGKGRFHSIDLPREIKKQIYICPFEAKYKVYVVHEIDRMTLAAISAFLKVFEEPPKHAVIILTTTKIQQLPKTIISRSLSIFIERGEKVLSSKETFTYLFRYAQCQIAVTEVSQILKESRESDKQILRDKVKVLLETLLELSRDRCFLDLGLRASALNYPEYVKEILQLPLFPLDKVLLIIESACRSLDNSSSASSVLEWVAIQLLSLKNKKDKFLSINHSHDLST</sequence>
<dbReference type="EMBL" id="LT993738">
    <property type="protein sequence ID" value="SPN73417.1"/>
    <property type="molecule type" value="Genomic_DNA"/>
</dbReference>
<dbReference type="PANTHER" id="PTHR11669:SF0">
    <property type="entry name" value="PROTEIN STICHEL-LIKE 2"/>
    <property type="match status" value="1"/>
</dbReference>
<proteinExistence type="predicted"/>
<dbReference type="Gene3D" id="3.40.50.300">
    <property type="entry name" value="P-loop containing nucleotide triphosphate hydrolases"/>
    <property type="match status" value="1"/>
</dbReference>
<organism evidence="1 2">
    <name type="scientific">Chlamydia serpentis</name>
    <dbReference type="NCBI Taxonomy" id="1967782"/>
    <lineage>
        <taxon>Bacteria</taxon>
        <taxon>Pseudomonadati</taxon>
        <taxon>Chlamydiota</taxon>
        <taxon>Chlamydiia</taxon>
        <taxon>Chlamydiales</taxon>
        <taxon>Chlamydiaceae</taxon>
        <taxon>Chlamydia/Chlamydophila group</taxon>
        <taxon>Chlamydia</taxon>
    </lineage>
</organism>
<accession>A0A2R8FAZ4</accession>
<reference evidence="2" key="1">
    <citation type="submission" date="2017-11" db="EMBL/GenBank/DDBJ databases">
        <authorList>
            <person name="Seth-Smith MB H."/>
        </authorList>
    </citation>
    <scope>NUCLEOTIDE SEQUENCE [LARGE SCALE GENOMIC DNA]</scope>
</reference>
<dbReference type="SUPFAM" id="SSF52540">
    <property type="entry name" value="P-loop containing nucleoside triphosphate hydrolases"/>
    <property type="match status" value="1"/>
</dbReference>
<dbReference type="Proteomes" id="UP000244926">
    <property type="component" value="Chromosome I"/>
</dbReference>
<dbReference type="KEGG" id="csee:C10C_0243"/>
<protein>
    <submittedName>
        <fullName evidence="1">DNA polymerase III subunit tau,DNA polymerase III subunit delta',DNA polymerase III, delta' subunit</fullName>
    </submittedName>
</protein>
<gene>
    <name evidence="1" type="primary">dnaX_2</name>
    <name evidence="1" type="ORF">C10C_0243</name>
</gene>
<evidence type="ECO:0000313" key="2">
    <source>
        <dbReference type="Proteomes" id="UP000244926"/>
    </source>
</evidence>
<dbReference type="RefSeq" id="WP_108896386.1">
    <property type="nucleotide sequence ID" value="NZ_LT993738.1"/>
</dbReference>
<dbReference type="PANTHER" id="PTHR11669">
    <property type="entry name" value="REPLICATION FACTOR C / DNA POLYMERASE III GAMMA-TAU SUBUNIT"/>
    <property type="match status" value="1"/>
</dbReference>